<dbReference type="RefSeq" id="WP_099439341.1">
    <property type="nucleotide sequence ID" value="NZ_CP024091.1"/>
</dbReference>
<keyword evidence="3" id="KW-1185">Reference proteome</keyword>
<dbReference type="AlphaFoldDB" id="A0A2D1U743"/>
<keyword evidence="1" id="KW-0732">Signal</keyword>
<dbReference type="Proteomes" id="UP000223749">
    <property type="component" value="Chromosome"/>
</dbReference>
<evidence type="ECO:0000313" key="2">
    <source>
        <dbReference type="EMBL" id="ATP57417.1"/>
    </source>
</evidence>
<evidence type="ECO:0000313" key="3">
    <source>
        <dbReference type="Proteomes" id="UP000223749"/>
    </source>
</evidence>
<dbReference type="EMBL" id="CP024091">
    <property type="protein sequence ID" value="ATP57417.1"/>
    <property type="molecule type" value="Genomic_DNA"/>
</dbReference>
<sequence>MKSIFIIFSLLLIASAGKAQTWAEFFKQKKTQQRYLAQQVAGLQVYLSFAKQGYKIVQDGVSTISSLKNGDINLHRLHFARLKHPDAKIRNLPLLTDIVQLHHYILNLSARYLKEVAQKGNFSPDERSYQQEVFQKLRSSCAQTIQEYQLLVADNQLELSDDQRIRRLRDLHREMLVHLDFCKSFVQQGMTLNSERTSALRNVHLELRLYNLNQTL</sequence>
<proteinExistence type="predicted"/>
<reference evidence="2 3" key="1">
    <citation type="submission" date="2017-10" db="EMBL/GenBank/DDBJ databases">
        <title>Whole genome of Pedobacter ginsengisoli T01R-27 isolated from tomato rhizosphere.</title>
        <authorList>
            <person name="Weon H.-Y."/>
            <person name="Lee S.A."/>
            <person name="Sang M.K."/>
            <person name="Song J."/>
        </authorList>
    </citation>
    <scope>NUCLEOTIDE SEQUENCE [LARGE SCALE GENOMIC DNA]</scope>
    <source>
        <strain evidence="2 3">T01R-27</strain>
    </source>
</reference>
<gene>
    <name evidence="2" type="ORF">CPT03_13520</name>
</gene>
<dbReference type="OrthoDB" id="673795at2"/>
<name>A0A2D1U743_9SPHI</name>
<feature type="signal peptide" evidence="1">
    <location>
        <begin position="1"/>
        <end position="19"/>
    </location>
</feature>
<dbReference type="KEGG" id="pgs:CPT03_13520"/>
<evidence type="ECO:0000256" key="1">
    <source>
        <dbReference type="SAM" id="SignalP"/>
    </source>
</evidence>
<protein>
    <recommendedName>
        <fullName evidence="4">TerB family tellurite resistance protein</fullName>
    </recommendedName>
</protein>
<feature type="chain" id="PRO_5013547849" description="TerB family tellurite resistance protein" evidence="1">
    <location>
        <begin position="20"/>
        <end position="216"/>
    </location>
</feature>
<accession>A0A2D1U743</accession>
<evidence type="ECO:0008006" key="4">
    <source>
        <dbReference type="Google" id="ProtNLM"/>
    </source>
</evidence>
<organism evidence="2 3">
    <name type="scientific">Pedobacter ginsengisoli</name>
    <dbReference type="NCBI Taxonomy" id="363852"/>
    <lineage>
        <taxon>Bacteria</taxon>
        <taxon>Pseudomonadati</taxon>
        <taxon>Bacteroidota</taxon>
        <taxon>Sphingobacteriia</taxon>
        <taxon>Sphingobacteriales</taxon>
        <taxon>Sphingobacteriaceae</taxon>
        <taxon>Pedobacter</taxon>
    </lineage>
</organism>